<reference evidence="4" key="1">
    <citation type="journal article" date="2014" name="Proc. Natl. Acad. Sci. U.S.A.">
        <title>Extensive sampling of basidiomycete genomes demonstrates inadequacy of the white-rot/brown-rot paradigm for wood decay fungi.</title>
        <authorList>
            <person name="Riley R."/>
            <person name="Salamov A.A."/>
            <person name="Brown D.W."/>
            <person name="Nagy L.G."/>
            <person name="Floudas D."/>
            <person name="Held B.W."/>
            <person name="Levasseur A."/>
            <person name="Lombard V."/>
            <person name="Morin E."/>
            <person name="Otillar R."/>
            <person name="Lindquist E.A."/>
            <person name="Sun H."/>
            <person name="LaButti K.M."/>
            <person name="Schmutz J."/>
            <person name="Jabbour D."/>
            <person name="Luo H."/>
            <person name="Baker S.E."/>
            <person name="Pisabarro A.G."/>
            <person name="Walton J.D."/>
            <person name="Blanchette R.A."/>
            <person name="Henrissat B."/>
            <person name="Martin F."/>
            <person name="Cullen D."/>
            <person name="Hibbett D.S."/>
            <person name="Grigoriev I.V."/>
        </authorList>
    </citation>
    <scope>NUCLEOTIDE SEQUENCE [LARGE SCALE GENOMIC DNA]</scope>
    <source>
        <strain evidence="4">CBS 339.88</strain>
    </source>
</reference>
<feature type="non-terminal residue" evidence="3">
    <location>
        <position position="154"/>
    </location>
</feature>
<keyword evidence="4" id="KW-1185">Reference proteome</keyword>
<dbReference type="STRING" id="685588.A0A067TFK8"/>
<evidence type="ECO:0000256" key="1">
    <source>
        <dbReference type="SAM" id="MobiDB-lite"/>
    </source>
</evidence>
<feature type="domain" description="DUF4219" evidence="2">
    <location>
        <begin position="4"/>
        <end position="27"/>
    </location>
</feature>
<evidence type="ECO:0000259" key="2">
    <source>
        <dbReference type="Pfam" id="PF13961"/>
    </source>
</evidence>
<dbReference type="EMBL" id="KL142371">
    <property type="protein sequence ID" value="KDR81147.1"/>
    <property type="molecule type" value="Genomic_DNA"/>
</dbReference>
<dbReference type="Proteomes" id="UP000027222">
    <property type="component" value="Unassembled WGS sequence"/>
</dbReference>
<feature type="region of interest" description="Disordered" evidence="1">
    <location>
        <begin position="128"/>
        <end position="154"/>
    </location>
</feature>
<proteinExistence type="predicted"/>
<dbReference type="Pfam" id="PF14223">
    <property type="entry name" value="Retrotran_gag_2"/>
    <property type="match status" value="1"/>
</dbReference>
<dbReference type="OrthoDB" id="3265539at2759"/>
<gene>
    <name evidence="3" type="ORF">GALMADRAFT_16886</name>
</gene>
<name>A0A067TFK8_GALM3</name>
<evidence type="ECO:0000313" key="3">
    <source>
        <dbReference type="EMBL" id="KDR81147.1"/>
    </source>
</evidence>
<organism evidence="3 4">
    <name type="scientific">Galerina marginata (strain CBS 339.88)</name>
    <dbReference type="NCBI Taxonomy" id="685588"/>
    <lineage>
        <taxon>Eukaryota</taxon>
        <taxon>Fungi</taxon>
        <taxon>Dikarya</taxon>
        <taxon>Basidiomycota</taxon>
        <taxon>Agaricomycotina</taxon>
        <taxon>Agaricomycetes</taxon>
        <taxon>Agaricomycetidae</taxon>
        <taxon>Agaricales</taxon>
        <taxon>Agaricineae</taxon>
        <taxon>Strophariaceae</taxon>
        <taxon>Galerina</taxon>
    </lineage>
</organism>
<dbReference type="HOGENOM" id="CLU_098164_0_0_1"/>
<dbReference type="Pfam" id="PF13961">
    <property type="entry name" value="DUF4219"/>
    <property type="match status" value="1"/>
</dbReference>
<accession>A0A067TFK8</accession>
<sequence>FTRLNDTNYAEWALRMEAVLIRAGLWSTIDIQSVHRAAGFATSLALRRKFLTMKKTKTQTMQAWIADVQGLAFRLEQAGIDVADQDKILALTMGLSPSYDAVIINFDATPSDQLSLTHVIARLLNEEVRQAKPDGDDDSKDEPDEAMAVTRGRG</sequence>
<dbReference type="InterPro" id="IPR025314">
    <property type="entry name" value="DUF4219"/>
</dbReference>
<feature type="compositionally biased region" description="Acidic residues" evidence="1">
    <location>
        <begin position="135"/>
        <end position="145"/>
    </location>
</feature>
<dbReference type="AlphaFoldDB" id="A0A067TFK8"/>
<feature type="non-terminal residue" evidence="3">
    <location>
        <position position="1"/>
    </location>
</feature>
<evidence type="ECO:0000313" key="4">
    <source>
        <dbReference type="Proteomes" id="UP000027222"/>
    </source>
</evidence>
<protein>
    <recommendedName>
        <fullName evidence="2">DUF4219 domain-containing protein</fullName>
    </recommendedName>
</protein>